<dbReference type="Pfam" id="PF04832">
    <property type="entry name" value="SOUL"/>
    <property type="match status" value="3"/>
</dbReference>
<dbReference type="RefSeq" id="XP_019618425.1">
    <property type="nucleotide sequence ID" value="XM_019762866.1"/>
</dbReference>
<evidence type="ECO:0000256" key="1">
    <source>
        <dbReference type="ARBA" id="ARBA00009817"/>
    </source>
</evidence>
<reference evidence="5" key="1">
    <citation type="submission" date="2025-08" db="UniProtKB">
        <authorList>
            <consortium name="RefSeq"/>
        </authorList>
    </citation>
    <scope>IDENTIFICATION</scope>
    <source>
        <tissue evidence="5">Gonad</tissue>
    </source>
</reference>
<dbReference type="InterPro" id="IPR011256">
    <property type="entry name" value="Reg_factor_effector_dom_sf"/>
</dbReference>
<feature type="compositionally biased region" description="Basic and acidic residues" evidence="2">
    <location>
        <begin position="713"/>
        <end position="722"/>
    </location>
</feature>
<dbReference type="GO" id="GO:0020037">
    <property type="term" value="F:heme binding"/>
    <property type="evidence" value="ECO:0007669"/>
    <property type="project" value="TreeGrafter"/>
</dbReference>
<evidence type="ECO:0000313" key="4">
    <source>
        <dbReference type="Proteomes" id="UP000515135"/>
    </source>
</evidence>
<dbReference type="GeneID" id="109465510"/>
<name>A0A6P4XP14_BRABE</name>
<evidence type="ECO:0000256" key="3">
    <source>
        <dbReference type="SAM" id="SignalP"/>
    </source>
</evidence>
<proteinExistence type="inferred from homology"/>
<feature type="region of interest" description="Disordered" evidence="2">
    <location>
        <begin position="700"/>
        <end position="722"/>
    </location>
</feature>
<dbReference type="PANTHER" id="PTHR11220">
    <property type="entry name" value="HEME-BINDING PROTEIN-RELATED"/>
    <property type="match status" value="1"/>
</dbReference>
<dbReference type="AlphaFoldDB" id="A0A6P4XP14"/>
<evidence type="ECO:0000256" key="2">
    <source>
        <dbReference type="SAM" id="MobiDB-lite"/>
    </source>
</evidence>
<dbReference type="SUPFAM" id="SSF55136">
    <property type="entry name" value="Probable bacterial effector-binding domain"/>
    <property type="match status" value="4"/>
</dbReference>
<dbReference type="KEGG" id="bbel:109465510"/>
<dbReference type="Gene3D" id="3.20.80.10">
    <property type="entry name" value="Regulatory factor, effector binding domain"/>
    <property type="match status" value="4"/>
</dbReference>
<dbReference type="FunFam" id="3.20.80.10:FF:000002">
    <property type="entry name" value="Heme-binding protein 2"/>
    <property type="match status" value="1"/>
</dbReference>
<dbReference type="InterPro" id="IPR006917">
    <property type="entry name" value="SOUL_heme-bd"/>
</dbReference>
<keyword evidence="4" id="KW-1185">Reference proteome</keyword>
<comment type="similarity">
    <text evidence="1">Belongs to the HEBP family.</text>
</comment>
<keyword evidence="3" id="KW-0732">Signal</keyword>
<dbReference type="PANTHER" id="PTHR11220:SF1">
    <property type="entry name" value="HEME-BINDING PROTEIN 2"/>
    <property type="match status" value="1"/>
</dbReference>
<dbReference type="Proteomes" id="UP000515135">
    <property type="component" value="Unplaced"/>
</dbReference>
<feature type="chain" id="PRO_5027803536" evidence="3">
    <location>
        <begin position="24"/>
        <end position="936"/>
    </location>
</feature>
<accession>A0A6P4XP14</accession>
<organism evidence="4 5">
    <name type="scientific">Branchiostoma belcheri</name>
    <name type="common">Amphioxus</name>
    <dbReference type="NCBI Taxonomy" id="7741"/>
    <lineage>
        <taxon>Eukaryota</taxon>
        <taxon>Metazoa</taxon>
        <taxon>Chordata</taxon>
        <taxon>Cephalochordata</taxon>
        <taxon>Leptocardii</taxon>
        <taxon>Amphioxiformes</taxon>
        <taxon>Branchiostomatidae</taxon>
        <taxon>Branchiostoma</taxon>
    </lineage>
</organism>
<evidence type="ECO:0000313" key="5">
    <source>
        <dbReference type="RefSeq" id="XP_019618425.1"/>
    </source>
</evidence>
<feature type="signal peptide" evidence="3">
    <location>
        <begin position="1"/>
        <end position="23"/>
    </location>
</feature>
<dbReference type="OrthoDB" id="6424451at2759"/>
<sequence>MAFSTFIVICLEILCLLVNSLDSAPSESQLNLPSFCDKECPPFESLCSTTDYEVRRYASAMWVSTTEYGDSGFSMGQLRAAERLVMYIQGDNSKGVKLPLTVPLVTQLSMSGDAVTVSTLVSRKLHADPPTPRHPKVVLDVLPETVLYVRPFSGYTTRSLVKAQAQKLFKSLQRNAEPFYGEQDYFYVARYPSLDAYKTPKPRNWRHCLLYGDAHECDSYRAQKRRTSSSSRRGRRYNEIWVFATNERTQNYRQFVYGREFSFLNVPSCLRGAGNDLLKKWGPPLQESVHWMWKSQCGDKFCTSKSCPKYKVLETHKAGFETRSYGNLHLIGHMPATCHYDYVEPLGTEPIKRHMNKTDELSRFSADMLPRKATFITQRYRKGHEGCDKFFLFYYPVADVSELNLKRALLLKRFDYLDTYVRCFTGYVSPDVIMDQARYLSNQLHDNGLCRVRDRVTVAEYDSQSRLFDRHNEILFDAVDCKKPQERSPDFVFDLPVSDKKYTLPDIGDRCLKRECASFKTLKKYENFRKMTSAGNNKWACVEQKSCDLESARDSSLNRLLSYINGKNSAGAAMDLVMPLAITVNMTAGKLEECAWTITTCLPVPHKHHLDVPWALDTEVVITSLWEEPGFFQPFPGAVTTDRAMDVYTQFRHLLHDMRTVRVHASLKEVFSILMYDSDGAGKEGYNELIIMEDETESPSLYRDQTPGKNKAYKREHAVKDEAPRDPARKAEIVYVPMPPRCKTTECMPIRKTKDFGDFWEITVTDYKGVCHFEIGCGVHHSGRKVFRPLLKYFAGDNVGGIPLGSLTAPLFFNYQGVVLMGSAEEGSCSLPYEICLPLPKAFRGRDDQIAALNNHTNLYTRDEVKAYITRVHEYPLLARTIREHGIRLMDRLDQEGVRYDKEALLAFTYDDNFTPPSQRVSYVGFGNPISGNGHA</sequence>
<gene>
    <name evidence="5" type="primary">LOC109465510</name>
</gene>
<protein>
    <submittedName>
        <fullName evidence="5">Uncharacterized protein LOC109465510 isoform X1</fullName>
    </submittedName>
</protein>